<evidence type="ECO:0000313" key="2">
    <source>
        <dbReference type="EnsemblMetazoa" id="GMOY003738-PA"/>
    </source>
</evidence>
<dbReference type="EnsemblMetazoa" id="GMOY003738-RA">
    <property type="protein sequence ID" value="GMOY003738-PA"/>
    <property type="gene ID" value="GMOY003738"/>
</dbReference>
<dbReference type="AlphaFoldDB" id="A0A1B0FIY4"/>
<name>A0A1B0FIY4_GLOMM</name>
<evidence type="ECO:0000313" key="3">
    <source>
        <dbReference type="Proteomes" id="UP000092444"/>
    </source>
</evidence>
<proteinExistence type="predicted"/>
<accession>A0A1B0FIY4</accession>
<feature type="compositionally biased region" description="Polar residues" evidence="1">
    <location>
        <begin position="127"/>
        <end position="143"/>
    </location>
</feature>
<dbReference type="VEuPathDB" id="VectorBase:GMOY003738"/>
<reference evidence="2" key="1">
    <citation type="submission" date="2020-05" db="UniProtKB">
        <authorList>
            <consortium name="EnsemblMetazoa"/>
        </authorList>
    </citation>
    <scope>IDENTIFICATION</scope>
    <source>
        <strain evidence="2">Yale</strain>
    </source>
</reference>
<feature type="region of interest" description="Disordered" evidence="1">
    <location>
        <begin position="124"/>
        <end position="145"/>
    </location>
</feature>
<organism evidence="2 3">
    <name type="scientific">Glossina morsitans morsitans</name>
    <name type="common">Savannah tsetse fly</name>
    <dbReference type="NCBI Taxonomy" id="37546"/>
    <lineage>
        <taxon>Eukaryota</taxon>
        <taxon>Metazoa</taxon>
        <taxon>Ecdysozoa</taxon>
        <taxon>Arthropoda</taxon>
        <taxon>Hexapoda</taxon>
        <taxon>Insecta</taxon>
        <taxon>Pterygota</taxon>
        <taxon>Neoptera</taxon>
        <taxon>Endopterygota</taxon>
        <taxon>Diptera</taxon>
        <taxon>Brachycera</taxon>
        <taxon>Muscomorpha</taxon>
        <taxon>Hippoboscoidea</taxon>
        <taxon>Glossinidae</taxon>
        <taxon>Glossina</taxon>
    </lineage>
</organism>
<evidence type="ECO:0000256" key="1">
    <source>
        <dbReference type="SAM" id="MobiDB-lite"/>
    </source>
</evidence>
<feature type="region of interest" description="Disordered" evidence="1">
    <location>
        <begin position="211"/>
        <end position="233"/>
    </location>
</feature>
<dbReference type="EMBL" id="CCAG010021753">
    <property type="status" value="NOT_ANNOTATED_CDS"/>
    <property type="molecule type" value="Genomic_DNA"/>
</dbReference>
<protein>
    <submittedName>
        <fullName evidence="2">Uncharacterized protein</fullName>
    </submittedName>
</protein>
<keyword evidence="3" id="KW-1185">Reference proteome</keyword>
<sequence length="233" mass="26234">MELRSTRQSRDYEELAAILEGLGLHEENMDLLEMREILTALQQSVDNLDMDDNAVPSFQEGETEFMSKRSDGVFNSTMLKDNSEESSESESVDNPMIRGRILVQAQVHHSMDWIPDWWNEQEDFQPVQPSSASPTFGNNSFSSCKDRKQHDAATMQQSQTGNEYFHEVRGPVSMLQGHDCQEHSVSTSFSMSGSALSPGSQVWERYLEHSTSSAVVSDQEESSNLNNCNEPSI</sequence>
<dbReference type="STRING" id="37546.A0A1B0FIY4"/>
<dbReference type="Proteomes" id="UP000092444">
    <property type="component" value="Unassembled WGS sequence"/>
</dbReference>